<evidence type="ECO:0000313" key="2">
    <source>
        <dbReference type="EMBL" id="SVA17208.1"/>
    </source>
</evidence>
<proteinExistence type="predicted"/>
<name>A0A381TNU6_9ZZZZ</name>
<gene>
    <name evidence="2" type="ORF">METZ01_LOCUS70062</name>
</gene>
<dbReference type="EMBL" id="UINC01004837">
    <property type="protein sequence ID" value="SVA17208.1"/>
    <property type="molecule type" value="Genomic_DNA"/>
</dbReference>
<protein>
    <submittedName>
        <fullName evidence="2">Uncharacterized protein</fullName>
    </submittedName>
</protein>
<reference evidence="2" key="1">
    <citation type="submission" date="2018-05" db="EMBL/GenBank/DDBJ databases">
        <authorList>
            <person name="Lanie J.A."/>
            <person name="Ng W.-L."/>
            <person name="Kazmierczak K.M."/>
            <person name="Andrzejewski T.M."/>
            <person name="Davidsen T.M."/>
            <person name="Wayne K.J."/>
            <person name="Tettelin H."/>
            <person name="Glass J.I."/>
            <person name="Rusch D."/>
            <person name="Podicherti R."/>
            <person name="Tsui H.-C.T."/>
            <person name="Winkler M.E."/>
        </authorList>
    </citation>
    <scope>NUCLEOTIDE SEQUENCE</scope>
</reference>
<feature type="non-terminal residue" evidence="2">
    <location>
        <position position="1"/>
    </location>
</feature>
<dbReference type="AlphaFoldDB" id="A0A381TNU6"/>
<sequence length="257" mass="27472">VDGTEHPEFGVSHLTEGGGGHLFGSDTRGYESWQGTLKGEEPPVAAGFSWPHRPNVTVGLEVDQAKSTHLVDQPQAEVRISPLLLCTSGHHGVDGPIGLFQDLLGEAEEYAILDYQVASGPECIHQSGEDVLAGRQVLEDGPGVDQVECFTGKFVGFEVELADLRMSGDLGMESDVYVQGKYRTRGADRVCHPYGDGSISGSRFEHVVTWSYASPEQGLERVGIEGLGELVESNPFDLQFIVRGPVAIACHGGQGIG</sequence>
<feature type="region of interest" description="Disordered" evidence="1">
    <location>
        <begin position="1"/>
        <end position="26"/>
    </location>
</feature>
<organism evidence="2">
    <name type="scientific">marine metagenome</name>
    <dbReference type="NCBI Taxonomy" id="408172"/>
    <lineage>
        <taxon>unclassified sequences</taxon>
        <taxon>metagenomes</taxon>
        <taxon>ecological metagenomes</taxon>
    </lineage>
</organism>
<accession>A0A381TNU6</accession>
<evidence type="ECO:0000256" key="1">
    <source>
        <dbReference type="SAM" id="MobiDB-lite"/>
    </source>
</evidence>